<dbReference type="GO" id="GO:0006355">
    <property type="term" value="P:regulation of DNA-templated transcription"/>
    <property type="evidence" value="ECO:0007669"/>
    <property type="project" value="InterPro"/>
</dbReference>
<evidence type="ECO:0000259" key="7">
    <source>
        <dbReference type="PROSITE" id="PS50110"/>
    </source>
</evidence>
<evidence type="ECO:0000256" key="1">
    <source>
        <dbReference type="ARBA" id="ARBA00018672"/>
    </source>
</evidence>
<dbReference type="PROSITE" id="PS50110">
    <property type="entry name" value="RESPONSE_REGULATORY"/>
    <property type="match status" value="1"/>
</dbReference>
<keyword evidence="3 9" id="KW-0238">DNA-binding</keyword>
<reference evidence="11 12" key="1">
    <citation type="submission" date="2018-08" db="EMBL/GenBank/DDBJ databases">
        <title>A genome reference for cultivated species of the human gut microbiota.</title>
        <authorList>
            <person name="Zou Y."/>
            <person name="Xue W."/>
            <person name="Luo G."/>
        </authorList>
    </citation>
    <scope>NUCLEOTIDE SEQUENCE [LARGE SCALE GENOMIC DNA]</scope>
    <source>
        <strain evidence="10 12">AM22-12LB</strain>
        <strain evidence="9 11">TM07-19</strain>
    </source>
</reference>
<dbReference type="InterPro" id="IPR001789">
    <property type="entry name" value="Sig_transdc_resp-reg_receiver"/>
</dbReference>
<evidence type="ECO:0000313" key="13">
    <source>
        <dbReference type="Proteomes" id="UP000554488"/>
    </source>
</evidence>
<dbReference type="SUPFAM" id="SSF46894">
    <property type="entry name" value="C-terminal effector domain of the bipartite response regulators"/>
    <property type="match status" value="1"/>
</dbReference>
<evidence type="ECO:0000256" key="4">
    <source>
        <dbReference type="ARBA" id="ARBA00024867"/>
    </source>
</evidence>
<dbReference type="Proteomes" id="UP000260655">
    <property type="component" value="Unassembled WGS sequence"/>
</dbReference>
<dbReference type="InterPro" id="IPR011006">
    <property type="entry name" value="CheY-like_superfamily"/>
</dbReference>
<dbReference type="AlphaFoldDB" id="A0A3E4GUI4"/>
<evidence type="ECO:0000259" key="6">
    <source>
        <dbReference type="PROSITE" id="PS50043"/>
    </source>
</evidence>
<dbReference type="RefSeq" id="WP_055156765.1">
    <property type="nucleotide sequence ID" value="NZ_CYXR01000011.1"/>
</dbReference>
<dbReference type="SMART" id="SM00421">
    <property type="entry name" value="HTH_LUXR"/>
    <property type="match status" value="1"/>
</dbReference>
<dbReference type="GO" id="GO:0000160">
    <property type="term" value="P:phosphorelay signal transduction system"/>
    <property type="evidence" value="ECO:0007669"/>
    <property type="project" value="InterPro"/>
</dbReference>
<dbReference type="PROSITE" id="PS00622">
    <property type="entry name" value="HTH_LUXR_1"/>
    <property type="match status" value="1"/>
</dbReference>
<evidence type="ECO:0000256" key="5">
    <source>
        <dbReference type="PROSITE-ProRule" id="PRU00169"/>
    </source>
</evidence>
<evidence type="ECO:0000313" key="10">
    <source>
        <dbReference type="EMBL" id="RHG60404.1"/>
    </source>
</evidence>
<feature type="domain" description="Response regulatory" evidence="7">
    <location>
        <begin position="5"/>
        <end position="122"/>
    </location>
</feature>
<dbReference type="Gene3D" id="1.10.10.10">
    <property type="entry name" value="Winged helix-like DNA-binding domain superfamily/Winged helix DNA-binding domain"/>
    <property type="match status" value="1"/>
</dbReference>
<dbReference type="InterPro" id="IPR036388">
    <property type="entry name" value="WH-like_DNA-bd_sf"/>
</dbReference>
<feature type="domain" description="HTH luxR-type" evidence="6">
    <location>
        <begin position="138"/>
        <end position="203"/>
    </location>
</feature>
<comment type="function">
    <text evidence="4">May play the central regulatory role in sporulation. It may be an element of the effector pathway responsible for the activation of sporulation genes in response to nutritional stress. Spo0A may act in concert with spo0H (a sigma factor) to control the expression of some genes that are critical to the sporulation process.</text>
</comment>
<dbReference type="InterPro" id="IPR000792">
    <property type="entry name" value="Tscrpt_reg_LuxR_C"/>
</dbReference>
<dbReference type="PROSITE" id="PS50043">
    <property type="entry name" value="HTH_LUXR_2"/>
    <property type="match status" value="1"/>
</dbReference>
<dbReference type="Pfam" id="PF00072">
    <property type="entry name" value="Response_reg"/>
    <property type="match status" value="1"/>
</dbReference>
<organism evidence="9 11">
    <name type="scientific">Coprococcus comes</name>
    <dbReference type="NCBI Taxonomy" id="410072"/>
    <lineage>
        <taxon>Bacteria</taxon>
        <taxon>Bacillati</taxon>
        <taxon>Bacillota</taxon>
        <taxon>Clostridia</taxon>
        <taxon>Lachnospirales</taxon>
        <taxon>Lachnospiraceae</taxon>
        <taxon>Coprococcus</taxon>
    </lineage>
</organism>
<feature type="modified residue" description="4-aspartylphosphate" evidence="5">
    <location>
        <position position="56"/>
    </location>
</feature>
<dbReference type="Gene3D" id="3.40.50.2300">
    <property type="match status" value="1"/>
</dbReference>
<evidence type="ECO:0000313" key="11">
    <source>
        <dbReference type="Proteomes" id="UP000260655"/>
    </source>
</evidence>
<dbReference type="GO" id="GO:0003677">
    <property type="term" value="F:DNA binding"/>
    <property type="evidence" value="ECO:0007669"/>
    <property type="project" value="UniProtKB-KW"/>
</dbReference>
<reference evidence="8 13" key="3">
    <citation type="submission" date="2020-07" db="EMBL/GenBank/DDBJ databases">
        <title>Bacterial metabolism rescues the inhibition of intestinal drug absorption by food and drug additives.</title>
        <authorList>
            <person name="Zou L."/>
            <person name="Spanogiannopoulos P."/>
            <person name="Chien H.-C."/>
            <person name="Pieper L.M."/>
            <person name="Cai W."/>
            <person name="Khuri N."/>
            <person name="Pottel J."/>
            <person name="Vora B."/>
            <person name="Ni Z."/>
            <person name="Tsakalozou E."/>
            <person name="Zhang W."/>
            <person name="Shoichet B.K."/>
            <person name="Giacomini K.M."/>
            <person name="Turnbaugh P.J."/>
        </authorList>
    </citation>
    <scope>NUCLEOTIDE SEQUENCE [LARGE SCALE GENOMIC DNA]</scope>
    <source>
        <strain evidence="8 13">F22</strain>
    </source>
</reference>
<dbReference type="EMBL" id="QRIM01000008">
    <property type="protein sequence ID" value="RHG60404.1"/>
    <property type="molecule type" value="Genomic_DNA"/>
</dbReference>
<dbReference type="PANTHER" id="PTHR45566">
    <property type="entry name" value="HTH-TYPE TRANSCRIPTIONAL REGULATOR YHJB-RELATED"/>
    <property type="match status" value="1"/>
</dbReference>
<reference evidence="8 13" key="2">
    <citation type="submission" date="2020-04" db="EMBL/GenBank/DDBJ databases">
        <authorList>
            <person name="Pieper L."/>
        </authorList>
    </citation>
    <scope>NUCLEOTIDE SEQUENCE [LARGE SCALE GENOMIC DNA]</scope>
    <source>
        <strain evidence="8 13">F22</strain>
    </source>
</reference>
<dbReference type="EMBL" id="QSOV01000001">
    <property type="protein sequence ID" value="RGJ26601.1"/>
    <property type="molecule type" value="Genomic_DNA"/>
</dbReference>
<dbReference type="InterPro" id="IPR016032">
    <property type="entry name" value="Sig_transdc_resp-reg_C-effctor"/>
</dbReference>
<comment type="caution">
    <text evidence="9">The sequence shown here is derived from an EMBL/GenBank/DDBJ whole genome shotgun (WGS) entry which is preliminary data.</text>
</comment>
<dbReference type="EMBL" id="JABWDC010000004">
    <property type="protein sequence ID" value="NUN85324.1"/>
    <property type="molecule type" value="Genomic_DNA"/>
</dbReference>
<dbReference type="CDD" id="cd06170">
    <property type="entry name" value="LuxR_C_like"/>
    <property type="match status" value="1"/>
</dbReference>
<proteinExistence type="predicted"/>
<dbReference type="InterPro" id="IPR058245">
    <property type="entry name" value="NreC/VraR/RcsB-like_REC"/>
</dbReference>
<dbReference type="Proteomes" id="UP000286595">
    <property type="component" value="Unassembled WGS sequence"/>
</dbReference>
<dbReference type="SUPFAM" id="SSF52172">
    <property type="entry name" value="CheY-like"/>
    <property type="match status" value="1"/>
</dbReference>
<dbReference type="PANTHER" id="PTHR45566:SF2">
    <property type="entry name" value="NARL SUBFAMILY"/>
    <property type="match status" value="1"/>
</dbReference>
<sequence length="213" mass="23639">MKVKKILIVEDQMLARKYLCSCIEKSTECEVASALTRADAALQRCGEGHIDLVVMDICTENDSDGLDAAEAIKKYYPRIKIVMVTSMLEGRFLDRARKIGADSFWYKDSPSGDLISVIEGTLAGKNFWPDKVPAVQLGKALSCDLSDQEMETLRLLCEGKTNAEIAAKLHVAESSVRTYINRMLEKTGYTNRNRLMVAAVSKRLVVPSSQLDV</sequence>
<evidence type="ECO:0000313" key="12">
    <source>
        <dbReference type="Proteomes" id="UP000286595"/>
    </source>
</evidence>
<evidence type="ECO:0000313" key="9">
    <source>
        <dbReference type="EMBL" id="RGJ26601.1"/>
    </source>
</evidence>
<gene>
    <name evidence="10" type="ORF">DW252_08550</name>
    <name evidence="9" type="ORF">DXD67_02240</name>
    <name evidence="8" type="ORF">HUU93_01670</name>
</gene>
<protein>
    <recommendedName>
        <fullName evidence="1">Stage 0 sporulation protein A homolog</fullName>
    </recommendedName>
</protein>
<dbReference type="Proteomes" id="UP000554488">
    <property type="component" value="Unassembled WGS sequence"/>
</dbReference>
<dbReference type="SMART" id="SM00448">
    <property type="entry name" value="REC"/>
    <property type="match status" value="1"/>
</dbReference>
<evidence type="ECO:0000256" key="2">
    <source>
        <dbReference type="ARBA" id="ARBA00022553"/>
    </source>
</evidence>
<accession>A0A3E4GUI4</accession>
<dbReference type="Pfam" id="PF00196">
    <property type="entry name" value="GerE"/>
    <property type="match status" value="1"/>
</dbReference>
<evidence type="ECO:0000256" key="3">
    <source>
        <dbReference type="ARBA" id="ARBA00023125"/>
    </source>
</evidence>
<keyword evidence="2 5" id="KW-0597">Phosphoprotein</keyword>
<dbReference type="PRINTS" id="PR00038">
    <property type="entry name" value="HTHLUXR"/>
</dbReference>
<name>A0A3E4GUI4_9FIRM</name>
<dbReference type="CDD" id="cd17535">
    <property type="entry name" value="REC_NarL-like"/>
    <property type="match status" value="1"/>
</dbReference>
<dbReference type="InterPro" id="IPR051015">
    <property type="entry name" value="EvgA-like"/>
</dbReference>
<evidence type="ECO:0000313" key="8">
    <source>
        <dbReference type="EMBL" id="NUN85324.1"/>
    </source>
</evidence>